<evidence type="ECO:0000313" key="1">
    <source>
        <dbReference type="EMBL" id="MBD2563738.1"/>
    </source>
</evidence>
<accession>A0ABR8F2K9</accession>
<proteinExistence type="predicted"/>
<reference evidence="1 2" key="1">
    <citation type="journal article" date="2020" name="ISME J.">
        <title>Comparative genomics reveals insights into cyanobacterial evolution and habitat adaptation.</title>
        <authorList>
            <person name="Chen M.Y."/>
            <person name="Teng W.K."/>
            <person name="Zhao L."/>
            <person name="Hu C.X."/>
            <person name="Zhou Y.K."/>
            <person name="Han B.P."/>
            <person name="Song L.R."/>
            <person name="Shu W.S."/>
        </authorList>
    </citation>
    <scope>NUCLEOTIDE SEQUENCE [LARGE SCALE GENOMIC DNA]</scope>
    <source>
        <strain evidence="1 2">FACHB-391</strain>
    </source>
</reference>
<dbReference type="RefSeq" id="WP_190894182.1">
    <property type="nucleotide sequence ID" value="NZ_JACJTE010000035.1"/>
</dbReference>
<evidence type="ECO:0000313" key="2">
    <source>
        <dbReference type="Proteomes" id="UP000604661"/>
    </source>
</evidence>
<dbReference type="Gene3D" id="3.90.550.10">
    <property type="entry name" value="Spore Coat Polysaccharide Biosynthesis Protein SpsA, Chain A"/>
    <property type="match status" value="1"/>
</dbReference>
<sequence>MNKVDTYLKILKYHDIKSIGISIAHQLTSGLIEFNIRSVFLRSRVKHLYGPQEIVYAPDELLVISVVRNGELYIKSFMEHYLSMGVKHIVFLDNGSNDRTVEMLCSYDRVTVLQTDAPYQKYENTMKRYLAERFSKNRWNLCVDIDELFDYPDSTSLSLRDFLQYLNENHYTAVIAQMLDMFSNTPLAELESNINDSLREKYPYYDISAIYKTEYLWSKPENDKIKMHWGGIRKTLFGTNNGLTKAALVMMDKKVKTFVGWHHAKNARIADISCVLKHYPFISSFYTKVQDAVRTGRYGMLTTGEYLAYWNGLERNPNLNLKFETAKRLSGIESLIDQEFLAVSDKYREWVNTHTQLLRS</sequence>
<protein>
    <submittedName>
        <fullName evidence="1">Glycosyltransferase family 2 protein</fullName>
    </submittedName>
</protein>
<name>A0ABR8F2K9_NOSLI</name>
<dbReference type="SUPFAM" id="SSF53448">
    <property type="entry name" value="Nucleotide-diphospho-sugar transferases"/>
    <property type="match status" value="1"/>
</dbReference>
<organism evidence="1 2">
    <name type="scientific">Nostoc linckia FACHB-391</name>
    <dbReference type="NCBI Taxonomy" id="2692906"/>
    <lineage>
        <taxon>Bacteria</taxon>
        <taxon>Bacillati</taxon>
        <taxon>Cyanobacteriota</taxon>
        <taxon>Cyanophyceae</taxon>
        <taxon>Nostocales</taxon>
        <taxon>Nostocaceae</taxon>
        <taxon>Nostoc</taxon>
    </lineage>
</organism>
<dbReference type="Pfam" id="PF13704">
    <property type="entry name" value="Glyco_tranf_2_4"/>
    <property type="match status" value="1"/>
</dbReference>
<dbReference type="InterPro" id="IPR029044">
    <property type="entry name" value="Nucleotide-diphossugar_trans"/>
</dbReference>
<dbReference type="Proteomes" id="UP000604661">
    <property type="component" value="Unassembled WGS sequence"/>
</dbReference>
<gene>
    <name evidence="1" type="ORF">H6G95_24625</name>
</gene>
<keyword evidence="2" id="KW-1185">Reference proteome</keyword>
<dbReference type="EMBL" id="JACJTE010000035">
    <property type="protein sequence ID" value="MBD2563738.1"/>
    <property type="molecule type" value="Genomic_DNA"/>
</dbReference>
<comment type="caution">
    <text evidence="1">The sequence shown here is derived from an EMBL/GenBank/DDBJ whole genome shotgun (WGS) entry which is preliminary data.</text>
</comment>